<evidence type="ECO:0000313" key="3">
    <source>
        <dbReference type="Proteomes" id="UP001595767"/>
    </source>
</evidence>
<dbReference type="RefSeq" id="WP_378552724.1">
    <property type="nucleotide sequence ID" value="NZ_JBHSBA010000014.1"/>
</dbReference>
<keyword evidence="1" id="KW-0732">Signal</keyword>
<dbReference type="Proteomes" id="UP001595767">
    <property type="component" value="Unassembled WGS sequence"/>
</dbReference>
<accession>A0ABV8L994</accession>
<dbReference type="Pfam" id="PF12079">
    <property type="entry name" value="DUF3558"/>
    <property type="match status" value="1"/>
</dbReference>
<feature type="signal peptide" evidence="1">
    <location>
        <begin position="1"/>
        <end position="26"/>
    </location>
</feature>
<name>A0ABV8L994_9NOCA</name>
<sequence>MKRAAVALAVLGLALAGCNDTSSETAQPTTTKPDIFNVCRDPGLSDAALLAAGLDPTTKRVTVDPPEGPSTFRICSWRPVDDRYAPTNYTIGVFSTSRTLDQLTTKEGVTVLRESTVNGRRALFTSERNDPGCWLSMKAEQGMFTVDARQLSQYGDQISDLCDLVTKHAEALEPSLPK</sequence>
<dbReference type="InterPro" id="IPR024520">
    <property type="entry name" value="DUF3558"/>
</dbReference>
<protein>
    <submittedName>
        <fullName evidence="2">DUF3558 domain-containing protein</fullName>
    </submittedName>
</protein>
<proteinExistence type="predicted"/>
<evidence type="ECO:0000256" key="1">
    <source>
        <dbReference type="SAM" id="SignalP"/>
    </source>
</evidence>
<comment type="caution">
    <text evidence="2">The sequence shown here is derived from an EMBL/GenBank/DDBJ whole genome shotgun (WGS) entry which is preliminary data.</text>
</comment>
<keyword evidence="3" id="KW-1185">Reference proteome</keyword>
<gene>
    <name evidence="2" type="ORF">ACFOW8_20840</name>
</gene>
<evidence type="ECO:0000313" key="2">
    <source>
        <dbReference type="EMBL" id="MFC4127380.1"/>
    </source>
</evidence>
<organism evidence="2 3">
    <name type="scientific">Nocardia rhizosphaerae</name>
    <dbReference type="NCBI Taxonomy" id="1691571"/>
    <lineage>
        <taxon>Bacteria</taxon>
        <taxon>Bacillati</taxon>
        <taxon>Actinomycetota</taxon>
        <taxon>Actinomycetes</taxon>
        <taxon>Mycobacteriales</taxon>
        <taxon>Nocardiaceae</taxon>
        <taxon>Nocardia</taxon>
    </lineage>
</organism>
<dbReference type="EMBL" id="JBHSBA010000014">
    <property type="protein sequence ID" value="MFC4127380.1"/>
    <property type="molecule type" value="Genomic_DNA"/>
</dbReference>
<reference evidence="3" key="1">
    <citation type="journal article" date="2019" name="Int. J. Syst. Evol. Microbiol.">
        <title>The Global Catalogue of Microorganisms (GCM) 10K type strain sequencing project: providing services to taxonomists for standard genome sequencing and annotation.</title>
        <authorList>
            <consortium name="The Broad Institute Genomics Platform"/>
            <consortium name="The Broad Institute Genome Sequencing Center for Infectious Disease"/>
            <person name="Wu L."/>
            <person name="Ma J."/>
        </authorList>
    </citation>
    <scope>NUCLEOTIDE SEQUENCE [LARGE SCALE GENOMIC DNA]</scope>
    <source>
        <strain evidence="3">CGMCC 4.7204</strain>
    </source>
</reference>
<feature type="chain" id="PRO_5046634550" evidence="1">
    <location>
        <begin position="27"/>
        <end position="178"/>
    </location>
</feature>
<dbReference type="PROSITE" id="PS51257">
    <property type="entry name" value="PROKAR_LIPOPROTEIN"/>
    <property type="match status" value="1"/>
</dbReference>